<proteinExistence type="predicted"/>
<dbReference type="HOGENOM" id="CLU_903157_0_0_1"/>
<dbReference type="EMBL" id="KN847044">
    <property type="protein sequence ID" value="KIW25313.1"/>
    <property type="molecule type" value="Genomic_DNA"/>
</dbReference>
<sequence>MGCIFSSSLICQIITGWPLTGEGQPHISHTFNESTLGWVRAPLSYFAALEDIASVLRLVLSQAVEPTILFLDRVDDLNGFELNTLVTELQNLSLPFDKTSGVVLSGRYSEGTMKHFGDFPQVDHLLEYRADVLQSVPNRYASDEINVRRDQADDAAKGSNEWTWNQLSYRGFAAHGASLLWIEGKAGSGKSVLAKCVVTHLRSNHVQGEVTALIKCLSKTYKELALQHYLGLAKEAATVRRVSGAKNKVVPLNDSSLLTAELPRTPKETEQETQAMTGVINFFDRKTLLPCASQMLHGQENLSGFHGE</sequence>
<gene>
    <name evidence="3" type="ORF">PV07_08500</name>
</gene>
<dbReference type="Pfam" id="PF24883">
    <property type="entry name" value="NPHP3_N"/>
    <property type="match status" value="1"/>
</dbReference>
<dbReference type="VEuPathDB" id="FungiDB:PV07_08500"/>
<accession>A0A0D2C217</accession>
<evidence type="ECO:0000313" key="3">
    <source>
        <dbReference type="EMBL" id="KIW25313.1"/>
    </source>
</evidence>
<evidence type="ECO:0000256" key="1">
    <source>
        <dbReference type="ARBA" id="ARBA00022737"/>
    </source>
</evidence>
<reference evidence="3 4" key="1">
    <citation type="submission" date="2015-01" db="EMBL/GenBank/DDBJ databases">
        <title>The Genome Sequence of Cladophialophora immunda CBS83496.</title>
        <authorList>
            <consortium name="The Broad Institute Genomics Platform"/>
            <person name="Cuomo C."/>
            <person name="de Hoog S."/>
            <person name="Gorbushina A."/>
            <person name="Stielow B."/>
            <person name="Teixiera M."/>
            <person name="Abouelleil A."/>
            <person name="Chapman S.B."/>
            <person name="Priest M."/>
            <person name="Young S.K."/>
            <person name="Wortman J."/>
            <person name="Nusbaum C."/>
            <person name="Birren B."/>
        </authorList>
    </citation>
    <scope>NUCLEOTIDE SEQUENCE [LARGE SCALE GENOMIC DNA]</scope>
    <source>
        <strain evidence="3 4">CBS 83496</strain>
    </source>
</reference>
<keyword evidence="4" id="KW-1185">Reference proteome</keyword>
<dbReference type="RefSeq" id="XP_016245529.1">
    <property type="nucleotide sequence ID" value="XM_016395673.1"/>
</dbReference>
<keyword evidence="1" id="KW-0677">Repeat</keyword>
<dbReference type="AlphaFoldDB" id="A0A0D2C217"/>
<dbReference type="OrthoDB" id="3564998at2759"/>
<evidence type="ECO:0000259" key="2">
    <source>
        <dbReference type="Pfam" id="PF24883"/>
    </source>
</evidence>
<dbReference type="Proteomes" id="UP000054466">
    <property type="component" value="Unassembled WGS sequence"/>
</dbReference>
<dbReference type="InterPro" id="IPR056884">
    <property type="entry name" value="NPHP3-like_N"/>
</dbReference>
<feature type="domain" description="Nephrocystin 3-like N-terminal" evidence="2">
    <location>
        <begin position="158"/>
        <end position="206"/>
    </location>
</feature>
<name>A0A0D2C217_9EURO</name>
<organism evidence="3 4">
    <name type="scientific">Cladophialophora immunda</name>
    <dbReference type="NCBI Taxonomy" id="569365"/>
    <lineage>
        <taxon>Eukaryota</taxon>
        <taxon>Fungi</taxon>
        <taxon>Dikarya</taxon>
        <taxon>Ascomycota</taxon>
        <taxon>Pezizomycotina</taxon>
        <taxon>Eurotiomycetes</taxon>
        <taxon>Chaetothyriomycetidae</taxon>
        <taxon>Chaetothyriales</taxon>
        <taxon>Herpotrichiellaceae</taxon>
        <taxon>Cladophialophora</taxon>
    </lineage>
</organism>
<evidence type="ECO:0000313" key="4">
    <source>
        <dbReference type="Proteomes" id="UP000054466"/>
    </source>
</evidence>
<dbReference type="STRING" id="569365.A0A0D2C217"/>
<protein>
    <recommendedName>
        <fullName evidence="2">Nephrocystin 3-like N-terminal domain-containing protein</fullName>
    </recommendedName>
</protein>
<dbReference type="GeneID" id="27347694"/>